<feature type="domain" description="ATP-grasp" evidence="5">
    <location>
        <begin position="111"/>
        <end position="308"/>
    </location>
</feature>
<dbReference type="InterPro" id="IPR011095">
    <property type="entry name" value="Dala_Dala_lig_C"/>
</dbReference>
<evidence type="ECO:0000256" key="1">
    <source>
        <dbReference type="ARBA" id="ARBA00022598"/>
    </source>
</evidence>
<dbReference type="Pfam" id="PF07478">
    <property type="entry name" value="Dala_Dala_lig_C"/>
    <property type="match status" value="1"/>
</dbReference>
<name>A0A9Q3Z7Y5_9ACTN</name>
<keyword evidence="1" id="KW-0436">Ligase</keyword>
<dbReference type="GO" id="GO:0005524">
    <property type="term" value="F:ATP binding"/>
    <property type="evidence" value="ECO:0007669"/>
    <property type="project" value="UniProtKB-UniRule"/>
</dbReference>
<sequence>MHVVLVGPRAEIVRGLRADGHEITLLYEPGHRERVAALRDQVDRVCAVDSYRKVESLWSAVHHLEPMNPIGAVVTTTEWAVVATAVLGQLTGARSISPVQALACRDKGVQKKRWNAAGVPTTAWRVLCNSLESEAEAERWLAESGLRFPLVVKPLAEGASKSVKVARSLGEFATAANSIDGGRAMVEQFVEGREWHFDGIVQDGKLSAFMVSRYSEPLLCTKYGKPIRSIAMTPALHSDVYDSAADLASRALDALGLTTGVFHLEVFGEPGTFVASELACRPGGGIVGEMTERVIGVDIYEASARVITGDHIPRWAEEKEWIHGWTILPTAPGKLNRVEAGEIMKIPGVDKVIMRLERGSTMRDMADASTLGVGCAAVKARSVDECQRMIDAVVAAVERIHDHAPLEAARS</sequence>
<dbReference type="InterPro" id="IPR052032">
    <property type="entry name" value="ATP-dep_AA_Ligase"/>
</dbReference>
<gene>
    <name evidence="6" type="ORF">LJ657_15240</name>
</gene>
<evidence type="ECO:0000259" key="5">
    <source>
        <dbReference type="PROSITE" id="PS50975"/>
    </source>
</evidence>
<dbReference type="PROSITE" id="PS50975">
    <property type="entry name" value="ATP_GRASP"/>
    <property type="match status" value="1"/>
</dbReference>
<dbReference type="Proteomes" id="UP001108029">
    <property type="component" value="Unassembled WGS sequence"/>
</dbReference>
<evidence type="ECO:0000256" key="3">
    <source>
        <dbReference type="ARBA" id="ARBA00022840"/>
    </source>
</evidence>
<organism evidence="6 7">
    <name type="scientific">Streptomyces guryensis</name>
    <dbReference type="NCBI Taxonomy" id="2886947"/>
    <lineage>
        <taxon>Bacteria</taxon>
        <taxon>Bacillati</taxon>
        <taxon>Actinomycetota</taxon>
        <taxon>Actinomycetes</taxon>
        <taxon>Kitasatosporales</taxon>
        <taxon>Streptomycetaceae</taxon>
        <taxon>Streptomyces</taxon>
    </lineage>
</organism>
<dbReference type="PANTHER" id="PTHR43585:SF2">
    <property type="entry name" value="ATP-GRASP ENZYME FSQD"/>
    <property type="match status" value="1"/>
</dbReference>
<evidence type="ECO:0000313" key="7">
    <source>
        <dbReference type="Proteomes" id="UP001108029"/>
    </source>
</evidence>
<evidence type="ECO:0000313" key="6">
    <source>
        <dbReference type="EMBL" id="MCD9875007.1"/>
    </source>
</evidence>
<dbReference type="InterPro" id="IPR011761">
    <property type="entry name" value="ATP-grasp"/>
</dbReference>
<dbReference type="AlphaFoldDB" id="A0A9Q3Z7Y5"/>
<protein>
    <submittedName>
        <fullName evidence="6">ATP-grasp domain-containing protein</fullName>
    </submittedName>
</protein>
<evidence type="ECO:0000256" key="2">
    <source>
        <dbReference type="ARBA" id="ARBA00022741"/>
    </source>
</evidence>
<dbReference type="Gene3D" id="3.40.50.20">
    <property type="match status" value="1"/>
</dbReference>
<keyword evidence="2 4" id="KW-0547">Nucleotide-binding</keyword>
<dbReference type="SUPFAM" id="SSF56059">
    <property type="entry name" value="Glutathione synthetase ATP-binding domain-like"/>
    <property type="match status" value="1"/>
</dbReference>
<dbReference type="PANTHER" id="PTHR43585">
    <property type="entry name" value="FUMIPYRROLE BIOSYNTHESIS PROTEIN C"/>
    <property type="match status" value="1"/>
</dbReference>
<evidence type="ECO:0000256" key="4">
    <source>
        <dbReference type="PROSITE-ProRule" id="PRU00409"/>
    </source>
</evidence>
<proteinExistence type="predicted"/>
<dbReference type="InterPro" id="IPR013815">
    <property type="entry name" value="ATP_grasp_subdomain_1"/>
</dbReference>
<dbReference type="Gene3D" id="3.30.470.20">
    <property type="entry name" value="ATP-grasp fold, B domain"/>
    <property type="match status" value="1"/>
</dbReference>
<dbReference type="RefSeq" id="WP_232649129.1">
    <property type="nucleotide sequence ID" value="NZ_JAJSBI010000006.1"/>
</dbReference>
<keyword evidence="3 4" id="KW-0067">ATP-binding</keyword>
<keyword evidence="7" id="KW-1185">Reference proteome</keyword>
<comment type="caution">
    <text evidence="6">The sequence shown here is derived from an EMBL/GenBank/DDBJ whole genome shotgun (WGS) entry which is preliminary data.</text>
</comment>
<accession>A0A9Q3Z7Y5</accession>
<dbReference type="GO" id="GO:0008716">
    <property type="term" value="F:D-alanine-D-alanine ligase activity"/>
    <property type="evidence" value="ECO:0007669"/>
    <property type="project" value="InterPro"/>
</dbReference>
<reference evidence="6" key="1">
    <citation type="submission" date="2021-12" db="EMBL/GenBank/DDBJ databases">
        <authorList>
            <person name="Lee J.-H."/>
            <person name="Kim S.-B."/>
        </authorList>
    </citation>
    <scope>NUCLEOTIDE SEQUENCE</scope>
    <source>
        <strain evidence="6">NR30</strain>
    </source>
</reference>
<dbReference type="EMBL" id="JAJSBI010000006">
    <property type="protein sequence ID" value="MCD9875007.1"/>
    <property type="molecule type" value="Genomic_DNA"/>
</dbReference>
<dbReference type="GO" id="GO:0046872">
    <property type="term" value="F:metal ion binding"/>
    <property type="evidence" value="ECO:0007669"/>
    <property type="project" value="InterPro"/>
</dbReference>
<dbReference type="Gene3D" id="3.30.1490.20">
    <property type="entry name" value="ATP-grasp fold, A domain"/>
    <property type="match status" value="1"/>
</dbReference>